<evidence type="ECO:0000259" key="9">
    <source>
        <dbReference type="Pfam" id="PF02714"/>
    </source>
</evidence>
<dbReference type="Pfam" id="PF02714">
    <property type="entry name" value="RSN1_7TM"/>
    <property type="match status" value="1"/>
</dbReference>
<feature type="transmembrane region" description="Helical" evidence="8">
    <location>
        <begin position="551"/>
        <end position="578"/>
    </location>
</feature>
<feature type="transmembrane region" description="Helical" evidence="8">
    <location>
        <begin position="154"/>
        <end position="173"/>
    </location>
</feature>
<dbReference type="PANTHER" id="PTHR13018:SF5">
    <property type="entry name" value="RE44586P"/>
    <property type="match status" value="1"/>
</dbReference>
<dbReference type="InterPro" id="IPR003864">
    <property type="entry name" value="CSC1/OSCA1-like_7TM"/>
</dbReference>
<feature type="compositionally biased region" description="Polar residues" evidence="7">
    <location>
        <begin position="711"/>
        <end position="732"/>
    </location>
</feature>
<feature type="region of interest" description="Disordered" evidence="7">
    <location>
        <begin position="669"/>
        <end position="757"/>
    </location>
</feature>
<feature type="transmembrane region" description="Helical" evidence="8">
    <location>
        <begin position="496"/>
        <end position="515"/>
    </location>
</feature>
<feature type="compositionally biased region" description="Basic and acidic residues" evidence="7">
    <location>
        <begin position="748"/>
        <end position="757"/>
    </location>
</feature>
<feature type="domain" description="CSC1/OSCA1-like 7TM region" evidence="9">
    <location>
        <begin position="393"/>
        <end position="622"/>
    </location>
</feature>
<keyword evidence="6 8" id="KW-0472">Membrane</keyword>
<evidence type="ECO:0000313" key="11">
    <source>
        <dbReference type="EMBL" id="KAG8234191.1"/>
    </source>
</evidence>
<evidence type="ECO:0000313" key="12">
    <source>
        <dbReference type="Proteomes" id="UP000792457"/>
    </source>
</evidence>
<dbReference type="AlphaFoldDB" id="A0A8K0KHT0"/>
<evidence type="ECO:0000256" key="5">
    <source>
        <dbReference type="ARBA" id="ARBA00022989"/>
    </source>
</evidence>
<dbReference type="GO" id="GO:0003676">
    <property type="term" value="F:nucleic acid binding"/>
    <property type="evidence" value="ECO:0007669"/>
    <property type="project" value="InterPro"/>
</dbReference>
<evidence type="ECO:0000256" key="4">
    <source>
        <dbReference type="ARBA" id="ARBA00022692"/>
    </source>
</evidence>
<keyword evidence="5 8" id="KW-1133">Transmembrane helix</keyword>
<evidence type="ECO:0000256" key="3">
    <source>
        <dbReference type="ARBA" id="ARBA00022448"/>
    </source>
</evidence>
<protein>
    <recommendedName>
        <fullName evidence="13">CSC1-like protein 2</fullName>
    </recommendedName>
</protein>
<evidence type="ECO:0000256" key="2">
    <source>
        <dbReference type="ARBA" id="ARBA00007779"/>
    </source>
</evidence>
<comment type="similarity">
    <text evidence="2">Belongs to the CSC1 (TC 1.A.17) family.</text>
</comment>
<keyword evidence="12" id="KW-1185">Reference proteome</keyword>
<comment type="subcellular location">
    <subcellularLocation>
        <location evidence="1">Membrane</location>
        <topology evidence="1">Multi-pass membrane protein</topology>
    </subcellularLocation>
</comment>
<feature type="transmembrane region" description="Helical" evidence="8">
    <location>
        <begin position="634"/>
        <end position="655"/>
    </location>
</feature>
<dbReference type="Pfam" id="PF13967">
    <property type="entry name" value="RSN1_TM"/>
    <property type="match status" value="1"/>
</dbReference>
<feature type="transmembrane region" description="Helical" evidence="8">
    <location>
        <begin position="48"/>
        <end position="65"/>
    </location>
</feature>
<dbReference type="InterPro" id="IPR032880">
    <property type="entry name" value="CSC1/OSCA1-like_N"/>
</dbReference>
<feature type="transmembrane region" description="Helical" evidence="8">
    <location>
        <begin position="607"/>
        <end position="628"/>
    </location>
</feature>
<keyword evidence="4 8" id="KW-0812">Transmembrane</keyword>
<feature type="transmembrane region" description="Helical" evidence="8">
    <location>
        <begin position="448"/>
        <end position="475"/>
    </location>
</feature>
<sequence>MSKFDSSMFDSYLPYAVSVADNNSETCRLVNASSKFISFGYGGIPENILLNVLGWLLLLLMFAMLRKRAWDYGRIALVQKQEEQWTQIFYGRMDDLVGLSTDTASVSSTESNSIYADKGFCSWLGATFRIRDEHILQKCGPDAVQYLSFQKHTIVFMIVVMVISLCVVLPINFQGSLEGDETSFGHTTLNNLDPSSPYLWVHVTLSILFLPLGIIIMRRFSVSMKFEDRDMNASRTLMITNIPRKMCDKNDLQRHFREAYPEMEVQDIQLAYDINKVSSIDKEREKAFQARLYCENHFRNTGERLDMRPYACGNVCFCCDMFGCPKVDAIDYYTEEEERLTGLVEEERAAALRRPLGIAFVTFSSFDEARRVRQDHRIRCQCAGTPPASSVSHMLEPHRWRSPIVSEFLPTLLLWTAAALLPALVSYSDQWMSHWTKSKQNHTIMRKCLLFLLFMVLILPSLGLTSAQAFVMWAVHPKNQSYRWECLFLPDKGAFFVNYVITSAFIGTGLELIRFPELFVYTIHLSLARSRAETASVKKALLWGFPYGVQYAWMLLIFAMTTMYSLSCPLITPFGLLYMAMKHFVDKYNIYFVYGPSKINKQIHATAINAVIISIVLLQISFATLSVLRRLNDITIFALVGLTLTLITLFSHIFLNWCKGFSPISYQSTRSHQSPELPSPSREHMDGQNGAVGSPTHSQFVPQVLLGGNSGTPSVSPANPSTPSGGPNNYGTQGDKESIKVSSSDQVVDIHYEGSEA</sequence>
<reference evidence="11" key="2">
    <citation type="submission" date="2017-10" db="EMBL/GenBank/DDBJ databases">
        <title>Ladona fulva Genome sequencing and assembly.</title>
        <authorList>
            <person name="Murali S."/>
            <person name="Richards S."/>
            <person name="Bandaranaike D."/>
            <person name="Bellair M."/>
            <person name="Blankenburg K."/>
            <person name="Chao H."/>
            <person name="Dinh H."/>
            <person name="Doddapaneni H."/>
            <person name="Dugan-Rocha S."/>
            <person name="Elkadiri S."/>
            <person name="Gnanaolivu R."/>
            <person name="Hernandez B."/>
            <person name="Skinner E."/>
            <person name="Javaid M."/>
            <person name="Lee S."/>
            <person name="Li M."/>
            <person name="Ming W."/>
            <person name="Munidasa M."/>
            <person name="Muniz J."/>
            <person name="Nguyen L."/>
            <person name="Hughes D."/>
            <person name="Osuji N."/>
            <person name="Pu L.-L."/>
            <person name="Puazo M."/>
            <person name="Qu C."/>
            <person name="Quiroz J."/>
            <person name="Raj R."/>
            <person name="Weissenberger G."/>
            <person name="Xin Y."/>
            <person name="Zou X."/>
            <person name="Han Y."/>
            <person name="Worley K."/>
            <person name="Muzny D."/>
            <person name="Gibbs R."/>
        </authorList>
    </citation>
    <scope>NUCLEOTIDE SEQUENCE</scope>
    <source>
        <strain evidence="11">Sampled in the wild</strain>
    </source>
</reference>
<proteinExistence type="inferred from homology"/>
<dbReference type="OrthoDB" id="1689567at2759"/>
<dbReference type="GO" id="GO:0012505">
    <property type="term" value="C:endomembrane system"/>
    <property type="evidence" value="ECO:0007669"/>
    <property type="project" value="UniProtKB-SubCell"/>
</dbReference>
<accession>A0A8K0KHT0</accession>
<reference evidence="11" key="1">
    <citation type="submission" date="2013-04" db="EMBL/GenBank/DDBJ databases">
        <authorList>
            <person name="Qu J."/>
            <person name="Murali S.C."/>
            <person name="Bandaranaike D."/>
            <person name="Bellair M."/>
            <person name="Blankenburg K."/>
            <person name="Chao H."/>
            <person name="Dinh H."/>
            <person name="Doddapaneni H."/>
            <person name="Downs B."/>
            <person name="Dugan-Rocha S."/>
            <person name="Elkadiri S."/>
            <person name="Gnanaolivu R.D."/>
            <person name="Hernandez B."/>
            <person name="Javaid M."/>
            <person name="Jayaseelan J.C."/>
            <person name="Lee S."/>
            <person name="Li M."/>
            <person name="Ming W."/>
            <person name="Munidasa M."/>
            <person name="Muniz J."/>
            <person name="Nguyen L."/>
            <person name="Ongeri F."/>
            <person name="Osuji N."/>
            <person name="Pu L.-L."/>
            <person name="Puazo M."/>
            <person name="Qu C."/>
            <person name="Quiroz J."/>
            <person name="Raj R."/>
            <person name="Weissenberger G."/>
            <person name="Xin Y."/>
            <person name="Zou X."/>
            <person name="Han Y."/>
            <person name="Richards S."/>
            <person name="Worley K."/>
            <person name="Muzny D."/>
            <person name="Gibbs R."/>
        </authorList>
    </citation>
    <scope>NUCLEOTIDE SEQUENCE</scope>
    <source>
        <strain evidence="11">Sampled in the wild</strain>
    </source>
</reference>
<evidence type="ECO:0000256" key="7">
    <source>
        <dbReference type="SAM" id="MobiDB-lite"/>
    </source>
</evidence>
<dbReference type="Proteomes" id="UP000792457">
    <property type="component" value="Unassembled WGS sequence"/>
</dbReference>
<evidence type="ECO:0000256" key="1">
    <source>
        <dbReference type="ARBA" id="ARBA00004141"/>
    </source>
</evidence>
<feature type="transmembrane region" description="Helical" evidence="8">
    <location>
        <begin position="198"/>
        <end position="217"/>
    </location>
</feature>
<feature type="transmembrane region" description="Helical" evidence="8">
    <location>
        <begin position="408"/>
        <end position="428"/>
    </location>
</feature>
<gene>
    <name evidence="11" type="ORF">J437_LFUL007351</name>
</gene>
<organism evidence="11 12">
    <name type="scientific">Ladona fulva</name>
    <name type="common">Scarce chaser dragonfly</name>
    <name type="synonym">Libellula fulva</name>
    <dbReference type="NCBI Taxonomy" id="123851"/>
    <lineage>
        <taxon>Eukaryota</taxon>
        <taxon>Metazoa</taxon>
        <taxon>Ecdysozoa</taxon>
        <taxon>Arthropoda</taxon>
        <taxon>Hexapoda</taxon>
        <taxon>Insecta</taxon>
        <taxon>Pterygota</taxon>
        <taxon>Palaeoptera</taxon>
        <taxon>Odonata</taxon>
        <taxon>Epiprocta</taxon>
        <taxon>Anisoptera</taxon>
        <taxon>Libelluloidea</taxon>
        <taxon>Libellulidae</taxon>
        <taxon>Ladona</taxon>
    </lineage>
</organism>
<dbReference type="InterPro" id="IPR045122">
    <property type="entry name" value="Csc1-like"/>
</dbReference>
<evidence type="ECO:0000259" key="10">
    <source>
        <dbReference type="Pfam" id="PF13967"/>
    </source>
</evidence>
<dbReference type="GO" id="GO:0005886">
    <property type="term" value="C:plasma membrane"/>
    <property type="evidence" value="ECO:0007669"/>
    <property type="project" value="TreeGrafter"/>
</dbReference>
<dbReference type="SUPFAM" id="SSF54928">
    <property type="entry name" value="RNA-binding domain, RBD"/>
    <property type="match status" value="1"/>
</dbReference>
<evidence type="ECO:0000256" key="8">
    <source>
        <dbReference type="SAM" id="Phobius"/>
    </source>
</evidence>
<dbReference type="GO" id="GO:0005227">
    <property type="term" value="F:calcium-activated cation channel activity"/>
    <property type="evidence" value="ECO:0007669"/>
    <property type="project" value="InterPro"/>
</dbReference>
<keyword evidence="3" id="KW-0813">Transport</keyword>
<dbReference type="EMBL" id="KZ308788">
    <property type="protein sequence ID" value="KAG8234191.1"/>
    <property type="molecule type" value="Genomic_DNA"/>
</dbReference>
<dbReference type="InterPro" id="IPR035979">
    <property type="entry name" value="RBD_domain_sf"/>
</dbReference>
<feature type="domain" description="CSC1/OSCA1-like N-terminal transmembrane" evidence="10">
    <location>
        <begin position="103"/>
        <end position="210"/>
    </location>
</feature>
<name>A0A8K0KHT0_LADFU</name>
<evidence type="ECO:0000256" key="6">
    <source>
        <dbReference type="ARBA" id="ARBA00023136"/>
    </source>
</evidence>
<evidence type="ECO:0008006" key="13">
    <source>
        <dbReference type="Google" id="ProtNLM"/>
    </source>
</evidence>
<dbReference type="PANTHER" id="PTHR13018">
    <property type="entry name" value="PROBABLE MEMBRANE PROTEIN DUF221-RELATED"/>
    <property type="match status" value="1"/>
</dbReference>
<comment type="caution">
    <text evidence="11">The sequence shown here is derived from an EMBL/GenBank/DDBJ whole genome shotgun (WGS) entry which is preliminary data.</text>
</comment>